<protein>
    <submittedName>
        <fullName evidence="2">Uncharacterized protein</fullName>
    </submittedName>
</protein>
<gene>
    <name evidence="2" type="ORF">OS493_012303</name>
</gene>
<proteinExistence type="predicted"/>
<dbReference type="EMBL" id="MU825878">
    <property type="protein sequence ID" value="KAJ7385971.1"/>
    <property type="molecule type" value="Genomic_DNA"/>
</dbReference>
<evidence type="ECO:0000313" key="2">
    <source>
        <dbReference type="EMBL" id="KAJ7385971.1"/>
    </source>
</evidence>
<feature type="region of interest" description="Disordered" evidence="1">
    <location>
        <begin position="143"/>
        <end position="164"/>
    </location>
</feature>
<name>A0A9W9ZQJ2_9CNID</name>
<keyword evidence="3" id="KW-1185">Reference proteome</keyword>
<accession>A0A9W9ZQJ2</accession>
<feature type="region of interest" description="Disordered" evidence="1">
    <location>
        <begin position="19"/>
        <end position="126"/>
    </location>
</feature>
<dbReference type="Proteomes" id="UP001163046">
    <property type="component" value="Unassembled WGS sequence"/>
</dbReference>
<sequence length="220" mass="24814">MNSPEWGLAEMLDAEVSPLLFTDESNENSFEESTHLRDQNSELDSTKNARESRNYDDVSTSLFRGDAEANAVNKGSDGHHKIKDHLSGNQKNEIKEMPVEKNAKTLKRKKSASGSGMKEKGAKTAVGRRKPWQYLVKFIPKSGQRKSAASEEPSCKDQITNKQQRKTDASCLTVEIAQLRRERVVYLQQAKNDHAMFKVTNKQQRKTDTSCLTVEIAKLQ</sequence>
<dbReference type="AlphaFoldDB" id="A0A9W9ZQJ2"/>
<feature type="compositionally biased region" description="Basic and acidic residues" evidence="1">
    <location>
        <begin position="92"/>
        <end position="103"/>
    </location>
</feature>
<evidence type="ECO:0000256" key="1">
    <source>
        <dbReference type="SAM" id="MobiDB-lite"/>
    </source>
</evidence>
<feature type="compositionally biased region" description="Basic and acidic residues" evidence="1">
    <location>
        <begin position="32"/>
        <end position="56"/>
    </location>
</feature>
<organism evidence="2 3">
    <name type="scientific">Desmophyllum pertusum</name>
    <dbReference type="NCBI Taxonomy" id="174260"/>
    <lineage>
        <taxon>Eukaryota</taxon>
        <taxon>Metazoa</taxon>
        <taxon>Cnidaria</taxon>
        <taxon>Anthozoa</taxon>
        <taxon>Hexacorallia</taxon>
        <taxon>Scleractinia</taxon>
        <taxon>Caryophylliina</taxon>
        <taxon>Caryophylliidae</taxon>
        <taxon>Desmophyllum</taxon>
    </lineage>
</organism>
<comment type="caution">
    <text evidence="2">The sequence shown here is derived from an EMBL/GenBank/DDBJ whole genome shotgun (WGS) entry which is preliminary data.</text>
</comment>
<reference evidence="2" key="1">
    <citation type="submission" date="2023-01" db="EMBL/GenBank/DDBJ databases">
        <title>Genome assembly of the deep-sea coral Lophelia pertusa.</title>
        <authorList>
            <person name="Herrera S."/>
            <person name="Cordes E."/>
        </authorList>
    </citation>
    <scope>NUCLEOTIDE SEQUENCE</scope>
    <source>
        <strain evidence="2">USNM1676648</strain>
        <tissue evidence="2">Polyp</tissue>
    </source>
</reference>
<evidence type="ECO:0000313" key="3">
    <source>
        <dbReference type="Proteomes" id="UP001163046"/>
    </source>
</evidence>